<accession>A0A4U5LUA0</accession>
<evidence type="ECO:0000313" key="2">
    <source>
        <dbReference type="EMBL" id="TKR59679.1"/>
    </source>
</evidence>
<feature type="transmembrane region" description="Helical" evidence="1">
    <location>
        <begin position="48"/>
        <end position="69"/>
    </location>
</feature>
<keyword evidence="3" id="KW-1185">Reference proteome</keyword>
<proteinExistence type="predicted"/>
<protein>
    <submittedName>
        <fullName evidence="2">Uncharacterized protein</fullName>
    </submittedName>
</protein>
<feature type="transmembrane region" description="Helical" evidence="1">
    <location>
        <begin position="90"/>
        <end position="109"/>
    </location>
</feature>
<feature type="transmembrane region" description="Helical" evidence="1">
    <location>
        <begin position="147"/>
        <end position="165"/>
    </location>
</feature>
<keyword evidence="1" id="KW-1133">Transmembrane helix</keyword>
<gene>
    <name evidence="2" type="ORF">L596_029317</name>
</gene>
<sequence length="168" mass="18435">MVHIGVMDCTYLLQSLVAGVVTVANPSGNSSMQAKNEAATVLSCSRNGYILAVPFLFALLAINRLTVMLKIKQTVYLKRFFNVGYKPSAAFKLDFQIGMIAAWIIYLPLTLTLHYGVTGIKFYLEKGGYTYEGPETFAKFMGMSGPVLQSLAFACYLIIIVLVLAQVI</sequence>
<keyword evidence="1" id="KW-0472">Membrane</keyword>
<keyword evidence="1" id="KW-0812">Transmembrane</keyword>
<organism evidence="2 3">
    <name type="scientific">Steinernema carpocapsae</name>
    <name type="common">Entomopathogenic nematode</name>
    <dbReference type="NCBI Taxonomy" id="34508"/>
    <lineage>
        <taxon>Eukaryota</taxon>
        <taxon>Metazoa</taxon>
        <taxon>Ecdysozoa</taxon>
        <taxon>Nematoda</taxon>
        <taxon>Chromadorea</taxon>
        <taxon>Rhabditida</taxon>
        <taxon>Tylenchina</taxon>
        <taxon>Panagrolaimomorpha</taxon>
        <taxon>Strongyloidoidea</taxon>
        <taxon>Steinernematidae</taxon>
        <taxon>Steinernema</taxon>
    </lineage>
</organism>
<reference evidence="2 3" key="1">
    <citation type="journal article" date="2015" name="Genome Biol.">
        <title>Comparative genomics of Steinernema reveals deeply conserved gene regulatory networks.</title>
        <authorList>
            <person name="Dillman A.R."/>
            <person name="Macchietto M."/>
            <person name="Porter C.F."/>
            <person name="Rogers A."/>
            <person name="Williams B."/>
            <person name="Antoshechkin I."/>
            <person name="Lee M.M."/>
            <person name="Goodwin Z."/>
            <person name="Lu X."/>
            <person name="Lewis E.E."/>
            <person name="Goodrich-Blair H."/>
            <person name="Stock S.P."/>
            <person name="Adams B.J."/>
            <person name="Sternberg P.W."/>
            <person name="Mortazavi A."/>
        </authorList>
    </citation>
    <scope>NUCLEOTIDE SEQUENCE [LARGE SCALE GENOMIC DNA]</scope>
    <source>
        <strain evidence="2 3">ALL</strain>
    </source>
</reference>
<dbReference type="Proteomes" id="UP000298663">
    <property type="component" value="Unassembled WGS sequence"/>
</dbReference>
<dbReference type="EMBL" id="AZBU02000012">
    <property type="protein sequence ID" value="TKR59679.1"/>
    <property type="molecule type" value="Genomic_DNA"/>
</dbReference>
<dbReference type="AlphaFoldDB" id="A0A4U5LUA0"/>
<evidence type="ECO:0000313" key="3">
    <source>
        <dbReference type="Proteomes" id="UP000298663"/>
    </source>
</evidence>
<comment type="caution">
    <text evidence="2">The sequence shown here is derived from an EMBL/GenBank/DDBJ whole genome shotgun (WGS) entry which is preliminary data.</text>
</comment>
<reference evidence="2 3" key="2">
    <citation type="journal article" date="2019" name="G3 (Bethesda)">
        <title>Hybrid Assembly of the Genome of the Entomopathogenic Nematode Steinernema carpocapsae Identifies the X-Chromosome.</title>
        <authorList>
            <person name="Serra L."/>
            <person name="Macchietto M."/>
            <person name="Macias-Munoz A."/>
            <person name="McGill C.J."/>
            <person name="Rodriguez I.M."/>
            <person name="Rodriguez B."/>
            <person name="Murad R."/>
            <person name="Mortazavi A."/>
        </authorList>
    </citation>
    <scope>NUCLEOTIDE SEQUENCE [LARGE SCALE GENOMIC DNA]</scope>
    <source>
        <strain evidence="2 3">ALL</strain>
    </source>
</reference>
<evidence type="ECO:0000256" key="1">
    <source>
        <dbReference type="SAM" id="Phobius"/>
    </source>
</evidence>
<name>A0A4U5LUA0_STECR</name>